<dbReference type="Gene3D" id="3.50.50.60">
    <property type="entry name" value="FAD/NAD(P)-binding domain"/>
    <property type="match status" value="1"/>
</dbReference>
<proteinExistence type="predicted"/>
<evidence type="ECO:0000313" key="3">
    <source>
        <dbReference type="Proteomes" id="UP001222027"/>
    </source>
</evidence>
<dbReference type="Pfam" id="PF01494">
    <property type="entry name" value="FAD_binding_3"/>
    <property type="match status" value="1"/>
</dbReference>
<evidence type="ECO:0000259" key="1">
    <source>
        <dbReference type="Pfam" id="PF01494"/>
    </source>
</evidence>
<name>A0AAV8PS14_ENSVE</name>
<keyword evidence="3" id="KW-1185">Reference proteome</keyword>
<dbReference type="PRINTS" id="PR00420">
    <property type="entry name" value="RNGMNOXGNASE"/>
</dbReference>
<dbReference type="GO" id="GO:0071949">
    <property type="term" value="F:FAD binding"/>
    <property type="evidence" value="ECO:0007669"/>
    <property type="project" value="InterPro"/>
</dbReference>
<dbReference type="InterPro" id="IPR002938">
    <property type="entry name" value="FAD-bd"/>
</dbReference>
<protein>
    <recommendedName>
        <fullName evidence="1">FAD-binding domain-containing protein</fullName>
    </recommendedName>
</protein>
<dbReference type="InterPro" id="IPR016024">
    <property type="entry name" value="ARM-type_fold"/>
</dbReference>
<dbReference type="PANTHER" id="PTHR47469">
    <property type="entry name" value="MONOOXYGENASE-LIKE"/>
    <property type="match status" value="1"/>
</dbReference>
<dbReference type="PROSITE" id="PS51257">
    <property type="entry name" value="PROKAR_LIPOPROTEIN"/>
    <property type="match status" value="1"/>
</dbReference>
<evidence type="ECO:0000313" key="2">
    <source>
        <dbReference type="EMBL" id="KAJ8457962.1"/>
    </source>
</evidence>
<dbReference type="InterPro" id="IPR053212">
    <property type="entry name" value="DHP_3-monooxygenase"/>
</dbReference>
<dbReference type="EMBL" id="JAQQAF010000009">
    <property type="protein sequence ID" value="KAJ8457962.1"/>
    <property type="molecule type" value="Genomic_DNA"/>
</dbReference>
<dbReference type="PANTHER" id="PTHR47469:SF2">
    <property type="entry name" value="OS06G0597600 PROTEIN"/>
    <property type="match status" value="1"/>
</dbReference>
<sequence length="522" mass="57305">MGAKKPVAVVVGGSIAGLSCAHALISAGWRATVIEKTAGPPSGSPTGAGLGLDPESLRLVCRWTSDPNFLHAATVPLSIDINRATDSKRKVSRTLTRDEGFNFRAAHWADLHSILLQALPPGTVVWGHQFLSFDVSNDKSFVVTKSRVLPTDEVVEIAGDLLVAADGCLSSIRRHFLPNFKLRYSGYTAWRGILDFTGKESSDIIVGVRRAYPELGDCLYFDLATGTHCVLYELKGKRLNWLWYVNGPEPEHKGSSVTIKASNDMIQKMHEEAEKVWVAELSRIMKETEEPFVNVIYDSDPLPRLFWDNVVLIGDAAHPTTPHGLRSTNMSIQDVGILGYCLEKWGLEHLSMALEEFQRIRLPVVSKQVLHSRKLGRLKQGLVVNGQETFDPMTATPEECQQLQQRRIPYFEEINSSIDENKAIIVVASIIGHLVCILCFGAPTTRENVACALLRLAQLDDLHLAIDGSGVIPALVALLEIGGSHGKDVAIVLFTLLASKENSSPIMELVTLFIALLSHPDL</sequence>
<organism evidence="2 3">
    <name type="scientific">Ensete ventricosum</name>
    <name type="common">Abyssinian banana</name>
    <name type="synonym">Musa ensete</name>
    <dbReference type="NCBI Taxonomy" id="4639"/>
    <lineage>
        <taxon>Eukaryota</taxon>
        <taxon>Viridiplantae</taxon>
        <taxon>Streptophyta</taxon>
        <taxon>Embryophyta</taxon>
        <taxon>Tracheophyta</taxon>
        <taxon>Spermatophyta</taxon>
        <taxon>Magnoliopsida</taxon>
        <taxon>Liliopsida</taxon>
        <taxon>Zingiberales</taxon>
        <taxon>Musaceae</taxon>
        <taxon>Ensete</taxon>
    </lineage>
</organism>
<accession>A0AAV8PS14</accession>
<dbReference type="Gene3D" id="1.25.10.10">
    <property type="entry name" value="Leucine-rich Repeat Variant"/>
    <property type="match status" value="1"/>
</dbReference>
<comment type="caution">
    <text evidence="2">The sequence shown here is derived from an EMBL/GenBank/DDBJ whole genome shotgun (WGS) entry which is preliminary data.</text>
</comment>
<gene>
    <name evidence="2" type="ORF">OPV22_030888</name>
</gene>
<feature type="domain" description="FAD-binding" evidence="1">
    <location>
        <begin position="7"/>
        <end position="175"/>
    </location>
</feature>
<dbReference type="AlphaFoldDB" id="A0AAV8PS14"/>
<reference evidence="2 3" key="1">
    <citation type="submission" date="2022-12" db="EMBL/GenBank/DDBJ databases">
        <title>Chromosome-scale assembly of the Ensete ventricosum genome.</title>
        <authorList>
            <person name="Dussert Y."/>
            <person name="Stocks J."/>
            <person name="Wendawek A."/>
            <person name="Woldeyes F."/>
            <person name="Nichols R.A."/>
            <person name="Borrell J.S."/>
        </authorList>
    </citation>
    <scope>NUCLEOTIDE SEQUENCE [LARGE SCALE GENOMIC DNA]</scope>
    <source>
        <strain evidence="3">cv. Maze</strain>
        <tissue evidence="2">Seeds</tissue>
    </source>
</reference>
<dbReference type="SUPFAM" id="SSF54373">
    <property type="entry name" value="FAD-linked reductases, C-terminal domain"/>
    <property type="match status" value="1"/>
</dbReference>
<dbReference type="SUPFAM" id="SSF48371">
    <property type="entry name" value="ARM repeat"/>
    <property type="match status" value="1"/>
</dbReference>
<dbReference type="Proteomes" id="UP001222027">
    <property type="component" value="Unassembled WGS sequence"/>
</dbReference>
<dbReference type="SUPFAM" id="SSF51905">
    <property type="entry name" value="FAD/NAD(P)-binding domain"/>
    <property type="match status" value="1"/>
</dbReference>
<dbReference type="InterPro" id="IPR036188">
    <property type="entry name" value="FAD/NAD-bd_sf"/>
</dbReference>
<dbReference type="InterPro" id="IPR011989">
    <property type="entry name" value="ARM-like"/>
</dbReference>